<dbReference type="GO" id="GO:0003676">
    <property type="term" value="F:nucleic acid binding"/>
    <property type="evidence" value="ECO:0007669"/>
    <property type="project" value="InterPro"/>
</dbReference>
<dbReference type="CDD" id="cd00085">
    <property type="entry name" value="HNHc"/>
    <property type="match status" value="1"/>
</dbReference>
<name>A0A0A0Q3J1_9CAUD</name>
<dbReference type="RefSeq" id="YP_009211591.1">
    <property type="nucleotide sequence ID" value="NC_028940.1"/>
</dbReference>
<dbReference type="InterPro" id="IPR003615">
    <property type="entry name" value="HNH_nuc"/>
</dbReference>
<keyword evidence="3" id="KW-1185">Reference proteome</keyword>
<dbReference type="InterPro" id="IPR002711">
    <property type="entry name" value="HNH"/>
</dbReference>
<evidence type="ECO:0000313" key="3">
    <source>
        <dbReference type="Proteomes" id="UP000030739"/>
    </source>
</evidence>
<dbReference type="Pfam" id="PF01844">
    <property type="entry name" value="HNH"/>
    <property type="match status" value="1"/>
</dbReference>
<protein>
    <submittedName>
        <fullName evidence="2">Putative HNH homing endonuclease</fullName>
    </submittedName>
</protein>
<evidence type="ECO:0000313" key="2">
    <source>
        <dbReference type="EMBL" id="AHY25132.1"/>
    </source>
</evidence>
<dbReference type="GeneID" id="26638063"/>
<dbReference type="EMBL" id="KF835987">
    <property type="protein sequence ID" value="AHY25132.1"/>
    <property type="molecule type" value="Genomic_DNA"/>
</dbReference>
<dbReference type="OrthoDB" id="19703at10239"/>
<dbReference type="Proteomes" id="UP000030739">
    <property type="component" value="Segment"/>
</dbReference>
<dbReference type="SMART" id="SM00507">
    <property type="entry name" value="HNHc"/>
    <property type="match status" value="1"/>
</dbReference>
<proteinExistence type="predicted"/>
<keyword evidence="2" id="KW-0540">Nuclease</keyword>
<feature type="domain" description="HNH nuclease" evidence="1">
    <location>
        <begin position="5"/>
        <end position="51"/>
    </location>
</feature>
<organism evidence="2 3">
    <name type="scientific">Pectobacterium bacteriophage PM2</name>
    <dbReference type="NCBI Taxonomy" id="1429794"/>
    <lineage>
        <taxon>Viruses</taxon>
        <taxon>Duplodnaviria</taxon>
        <taxon>Heunggongvirae</taxon>
        <taxon>Uroviricota</taxon>
        <taxon>Caudoviricetes</taxon>
        <taxon>Pantevenvirales</taxon>
        <taxon>Straboviridae</taxon>
        <taxon>Tevenvirinae</taxon>
        <taxon>Mosugukvirus</taxon>
        <taxon>Mosugukvirus pm2</taxon>
    </lineage>
</organism>
<dbReference type="GO" id="GO:0004519">
    <property type="term" value="F:endonuclease activity"/>
    <property type="evidence" value="ECO:0007669"/>
    <property type="project" value="UniProtKB-KW"/>
</dbReference>
<dbReference type="KEGG" id="vg:26638063"/>
<gene>
    <name evidence="2" type="ORF">PM2_170</name>
</gene>
<evidence type="ECO:0000259" key="1">
    <source>
        <dbReference type="SMART" id="SM00507"/>
    </source>
</evidence>
<accession>A0A0A0Q3J1</accession>
<keyword evidence="2" id="KW-0378">Hydrolase</keyword>
<reference evidence="2 3" key="1">
    <citation type="journal article" date="2015" name="Plant Pathol. J.">
        <title>Isolation and Genomic Characterization of the T4-Like Bacteriophage PM2 Infecting Pectobacterium carotovorum subsp. carotovorum.</title>
        <authorList>
            <person name="Lim J.A."/>
            <person name="Lee D.H."/>
            <person name="Heu S."/>
        </authorList>
    </citation>
    <scope>NUCLEOTIDE SEQUENCE [LARGE SCALE GENOMIC DNA]</scope>
</reference>
<keyword evidence="2" id="KW-0255">Endonuclease</keyword>
<dbReference type="GO" id="GO:0008270">
    <property type="term" value="F:zinc ion binding"/>
    <property type="evidence" value="ECO:0007669"/>
    <property type="project" value="InterPro"/>
</dbReference>
<sequence length="129" mass="14643">MNYGLHYEKLISRAKSRILKGYKEVHHIIPRCMGGTDEPDNLVALTGAEHYVAHQLLVKMYPGNHSLAHALKILMGSKNYNNKQFEWVRKKAVETSIAFHTGRKRSKETCAKICLKPSKIEIGKGIQTK</sequence>